<dbReference type="InterPro" id="IPR007173">
    <property type="entry name" value="ALO_C"/>
</dbReference>
<dbReference type="AlphaFoldDB" id="A0A2M9EXG4"/>
<dbReference type="PANTHER" id="PTHR43762">
    <property type="entry name" value="L-GULONOLACTONE OXIDASE"/>
    <property type="match status" value="1"/>
</dbReference>
<comment type="caution">
    <text evidence="5">The sequence shown here is derived from an EMBL/GenBank/DDBJ whole genome shotgun (WGS) entry which is preliminary data.</text>
</comment>
<dbReference type="PROSITE" id="PS51387">
    <property type="entry name" value="FAD_PCMH"/>
    <property type="match status" value="1"/>
</dbReference>
<keyword evidence="1" id="KW-0285">Flavoprotein</keyword>
<dbReference type="PANTHER" id="PTHR43762:SF1">
    <property type="entry name" value="D-ARABINONO-1,4-LACTONE OXIDASE"/>
    <property type="match status" value="1"/>
</dbReference>
<dbReference type="GO" id="GO:0071949">
    <property type="term" value="F:FAD binding"/>
    <property type="evidence" value="ECO:0007669"/>
    <property type="project" value="InterPro"/>
</dbReference>
<dbReference type="GO" id="GO:0003885">
    <property type="term" value="F:D-arabinono-1,4-lactone oxidase activity"/>
    <property type="evidence" value="ECO:0007669"/>
    <property type="project" value="InterPro"/>
</dbReference>
<dbReference type="Pfam" id="PF01565">
    <property type="entry name" value="FAD_binding_4"/>
    <property type="match status" value="1"/>
</dbReference>
<evidence type="ECO:0000259" key="4">
    <source>
        <dbReference type="PROSITE" id="PS51387"/>
    </source>
</evidence>
<keyword evidence="3" id="KW-0560">Oxidoreductase</keyword>
<dbReference type="InterPro" id="IPR016169">
    <property type="entry name" value="FAD-bd_PCMH_sub2"/>
</dbReference>
<dbReference type="Proteomes" id="UP000228680">
    <property type="component" value="Unassembled WGS sequence"/>
</dbReference>
<protein>
    <submittedName>
        <fullName evidence="5">FAD-binding oxidoreductase</fullName>
    </submittedName>
</protein>
<evidence type="ECO:0000256" key="3">
    <source>
        <dbReference type="ARBA" id="ARBA00023002"/>
    </source>
</evidence>
<dbReference type="InterPro" id="IPR010031">
    <property type="entry name" value="FAD_lactone_oxidase-like"/>
</dbReference>
<dbReference type="EMBL" id="PCGR01000004">
    <property type="protein sequence ID" value="PJK15904.1"/>
    <property type="molecule type" value="Genomic_DNA"/>
</dbReference>
<evidence type="ECO:0000256" key="2">
    <source>
        <dbReference type="ARBA" id="ARBA00022827"/>
    </source>
</evidence>
<organism evidence="5 6">
    <name type="scientific">Chryseomicrobium excrementi</name>
    <dbReference type="NCBI Taxonomy" id="2041346"/>
    <lineage>
        <taxon>Bacteria</taxon>
        <taxon>Bacillati</taxon>
        <taxon>Bacillota</taxon>
        <taxon>Bacilli</taxon>
        <taxon>Bacillales</taxon>
        <taxon>Caryophanaceae</taxon>
        <taxon>Chryseomicrobium</taxon>
    </lineage>
</organism>
<keyword evidence="6" id="KW-1185">Reference proteome</keyword>
<proteinExistence type="predicted"/>
<keyword evidence="2" id="KW-0274">FAD</keyword>
<dbReference type="RefSeq" id="WP_100354309.1">
    <property type="nucleotide sequence ID" value="NZ_PCGR01000004.1"/>
</dbReference>
<dbReference type="Pfam" id="PF04030">
    <property type="entry name" value="ALO"/>
    <property type="match status" value="1"/>
</dbReference>
<evidence type="ECO:0000313" key="6">
    <source>
        <dbReference type="Proteomes" id="UP000228680"/>
    </source>
</evidence>
<dbReference type="SUPFAM" id="SSF55103">
    <property type="entry name" value="FAD-linked oxidases, C-terminal domain"/>
    <property type="match status" value="1"/>
</dbReference>
<accession>A0A2M9EXG4</accession>
<evidence type="ECO:0000256" key="1">
    <source>
        <dbReference type="ARBA" id="ARBA00022630"/>
    </source>
</evidence>
<evidence type="ECO:0000313" key="5">
    <source>
        <dbReference type="EMBL" id="PJK15904.1"/>
    </source>
</evidence>
<dbReference type="InterPro" id="IPR016164">
    <property type="entry name" value="FAD-linked_Oxase-like_C"/>
</dbReference>
<dbReference type="InterPro" id="IPR036318">
    <property type="entry name" value="FAD-bd_PCMH-like_sf"/>
</dbReference>
<dbReference type="InterPro" id="IPR016166">
    <property type="entry name" value="FAD-bd_PCMH"/>
</dbReference>
<dbReference type="GO" id="GO:0016020">
    <property type="term" value="C:membrane"/>
    <property type="evidence" value="ECO:0007669"/>
    <property type="project" value="InterPro"/>
</dbReference>
<gene>
    <name evidence="5" type="ORF">CQS04_11760</name>
</gene>
<sequence length="477" mass="55110">MKKSFVFMSTIYLALLGTAVVYYPQHVETAVIEDRAQLLPTQMKRITATTETNELQDLLNEAAKEDRVITLAGTQHSQGGQTLYPGGWLIDMKEYDEILAFDPTAQTLTVQSGATWSKIQEYIQPHGLALQVTQSQSIFTVGGTMSVHAHGRDLRYNALSESIESFRLLTADGTILDVSKDQHADYFQHVLGGYGLFGIILDVTLRLTEDELYVQQTAELDYQDYPEYFKEQVLENPEAKMHLARLSTAPDTFLKDMYVTNYLVALNQELRDDYAKLSEERIIAIPKFMLGVARYSDTGKDWFWDVQQTYSERLDGDLITRNNAMRSDSTFMDYESSSRTEVLQEYFVPIEQYVSYIDALREVLERHDINLLNITVRYVERNEDTVLNYATSDMFSLVLLIHQPLDEDSLAETDAAIEEMVATTLAHDGSYYLPYYQFPTRKQFKEAYPKWQSFQQFKEQADPEGRFQNLWYKEYFE</sequence>
<dbReference type="Gene3D" id="3.30.465.10">
    <property type="match status" value="1"/>
</dbReference>
<dbReference type="SUPFAM" id="SSF56176">
    <property type="entry name" value="FAD-binding/transporter-associated domain-like"/>
    <property type="match status" value="1"/>
</dbReference>
<dbReference type="InterPro" id="IPR006094">
    <property type="entry name" value="Oxid_FAD_bind_N"/>
</dbReference>
<reference evidence="5 6" key="1">
    <citation type="submission" date="2017-10" db="EMBL/GenBank/DDBJ databases">
        <title>Draft genome of Chryseomicrobium casticus sp. nov.</title>
        <authorList>
            <person name="Chakraborty R."/>
            <person name="Saha T."/>
        </authorList>
    </citation>
    <scope>NUCLEOTIDE SEQUENCE [LARGE SCALE GENOMIC DNA]</scope>
    <source>
        <strain evidence="5 6">ET03</strain>
    </source>
</reference>
<name>A0A2M9EXG4_9BACL</name>
<dbReference type="InterPro" id="IPR016171">
    <property type="entry name" value="Vanillyl_alc_oxidase_C-sub2"/>
</dbReference>
<dbReference type="Gene3D" id="1.10.45.10">
    <property type="entry name" value="Vanillyl-alcohol Oxidase, Chain A, domain 4"/>
    <property type="match status" value="1"/>
</dbReference>
<dbReference type="OrthoDB" id="9768764at2"/>
<feature type="domain" description="FAD-binding PCMH-type" evidence="4">
    <location>
        <begin position="38"/>
        <end position="210"/>
    </location>
</feature>